<dbReference type="Proteomes" id="UP000008312">
    <property type="component" value="Unassembled WGS sequence"/>
</dbReference>
<organism evidence="2">
    <name type="scientific">Blastocystis hominis</name>
    <dbReference type="NCBI Taxonomy" id="12968"/>
    <lineage>
        <taxon>Eukaryota</taxon>
        <taxon>Sar</taxon>
        <taxon>Stramenopiles</taxon>
        <taxon>Bigyra</taxon>
        <taxon>Opalozoa</taxon>
        <taxon>Opalinata</taxon>
        <taxon>Blastocystidae</taxon>
        <taxon>Blastocystis</taxon>
    </lineage>
</organism>
<protein>
    <submittedName>
        <fullName evidence="2">Uncharacterized protein</fullName>
    </submittedName>
</protein>
<name>D8M818_BLAHO</name>
<accession>D8M818</accession>
<feature type="compositionally biased region" description="Basic and acidic residues" evidence="1">
    <location>
        <begin position="149"/>
        <end position="159"/>
    </location>
</feature>
<dbReference type="EMBL" id="FN668683">
    <property type="protein sequence ID" value="CBK24207.2"/>
    <property type="molecule type" value="Genomic_DNA"/>
</dbReference>
<evidence type="ECO:0000256" key="1">
    <source>
        <dbReference type="SAM" id="MobiDB-lite"/>
    </source>
</evidence>
<evidence type="ECO:0000313" key="3">
    <source>
        <dbReference type="Proteomes" id="UP000008312"/>
    </source>
</evidence>
<reference evidence="2" key="1">
    <citation type="submission" date="2010-02" db="EMBL/GenBank/DDBJ databases">
        <title>Sequencing and annotation of the Blastocystis hominis genome.</title>
        <authorList>
            <person name="Wincker P."/>
        </authorList>
    </citation>
    <scope>NUCLEOTIDE SEQUENCE</scope>
    <source>
        <strain evidence="2">Singapore isolate B</strain>
    </source>
</reference>
<feature type="region of interest" description="Disordered" evidence="1">
    <location>
        <begin position="149"/>
        <end position="216"/>
    </location>
</feature>
<dbReference type="GeneID" id="24921023"/>
<dbReference type="InParanoid" id="D8M818"/>
<dbReference type="AlphaFoldDB" id="D8M818"/>
<dbReference type="RefSeq" id="XP_012898255.1">
    <property type="nucleotide sequence ID" value="XM_013042801.1"/>
</dbReference>
<feature type="compositionally biased region" description="Low complexity" evidence="1">
    <location>
        <begin position="172"/>
        <end position="211"/>
    </location>
</feature>
<sequence length="252" mass="28405">MQNELPEANLEDMEYLSMNFPACMPREELARSIQENDGVVGDKPRSALVNELEAIILFHIRGEAHVNGYIQLFHSPEEIVEDQCGSNPEKWRRALRRRGVGCPKEAFQQKKLLVSVLKKELGEKVQQAFSTVVELELLFFEQERRAMNEDERQLKRSENGLETQTESESESSSDSSSIHSLNSSSTHSSDSSSIHSLNSSSTHSSTDSLDNQSDQSCDLNRSKLTAQFLSLYERVHSLGAYSVSNKHSIEIQ</sequence>
<proteinExistence type="predicted"/>
<gene>
    <name evidence="2" type="ORF">GSBLH_T00003974001</name>
</gene>
<evidence type="ECO:0000313" key="2">
    <source>
        <dbReference type="EMBL" id="CBK24207.2"/>
    </source>
</evidence>
<keyword evidence="3" id="KW-1185">Reference proteome</keyword>